<sequence length="235" mass="26857">MAESSKRLSRWSGSTDVGGAAPVEVSGSPVPYRIGPLEYQPLVFCKCKCKMKAARWISWSLDNLGCRYYRCIDKNLEEDYGFFEWLDPPTSKWIKDLLLDLKDTVFRLKREMGEAVVDEARERHFEEVELINQCLQRQLLNMDAQLEAKDKELVKKEEELEAMQKQLDALEVKMKGMKKPTKSTLPWCLAASFTCFPCSSTCFCTNTSFGTPSGTISRSRSICQTLISTWKMSSQ</sequence>
<evidence type="ECO:0000256" key="1">
    <source>
        <dbReference type="SAM" id="Coils"/>
    </source>
</evidence>
<accession>A0A1W0VT74</accession>
<dbReference type="AlphaFoldDB" id="A0A1W0VT74"/>
<dbReference type="Gramene" id="OQU76460">
    <property type="protein sequence ID" value="OQU76460"/>
    <property type="gene ID" value="SORBI_3010G148700"/>
</dbReference>
<evidence type="ECO:0000313" key="3">
    <source>
        <dbReference type="Proteomes" id="UP000000768"/>
    </source>
</evidence>
<dbReference type="InParanoid" id="A0A1W0VT74"/>
<reference evidence="2 3" key="1">
    <citation type="journal article" date="2009" name="Nature">
        <title>The Sorghum bicolor genome and the diversification of grasses.</title>
        <authorList>
            <person name="Paterson A.H."/>
            <person name="Bowers J.E."/>
            <person name="Bruggmann R."/>
            <person name="Dubchak I."/>
            <person name="Grimwood J."/>
            <person name="Gundlach H."/>
            <person name="Haberer G."/>
            <person name="Hellsten U."/>
            <person name="Mitros T."/>
            <person name="Poliakov A."/>
            <person name="Schmutz J."/>
            <person name="Spannagl M."/>
            <person name="Tang H."/>
            <person name="Wang X."/>
            <person name="Wicker T."/>
            <person name="Bharti A.K."/>
            <person name="Chapman J."/>
            <person name="Feltus F.A."/>
            <person name="Gowik U."/>
            <person name="Grigoriev I.V."/>
            <person name="Lyons E."/>
            <person name="Maher C.A."/>
            <person name="Martis M."/>
            <person name="Narechania A."/>
            <person name="Otillar R.P."/>
            <person name="Penning B.W."/>
            <person name="Salamov A.A."/>
            <person name="Wang Y."/>
            <person name="Zhang L."/>
            <person name="Carpita N.C."/>
            <person name="Freeling M."/>
            <person name="Gingle A.R."/>
            <person name="Hash C.T."/>
            <person name="Keller B."/>
            <person name="Klein P."/>
            <person name="Kresovich S."/>
            <person name="McCann M.C."/>
            <person name="Ming R."/>
            <person name="Peterson D.G."/>
            <person name="Mehboob-ur-Rahman"/>
            <person name="Ware D."/>
            <person name="Westhoff P."/>
            <person name="Mayer K.F."/>
            <person name="Messing J."/>
            <person name="Rokhsar D.S."/>
        </authorList>
    </citation>
    <scope>NUCLEOTIDE SEQUENCE [LARGE SCALE GENOMIC DNA]</scope>
    <source>
        <strain evidence="3">cv. BTx623</strain>
    </source>
</reference>
<evidence type="ECO:0000313" key="2">
    <source>
        <dbReference type="EMBL" id="OQU76460.1"/>
    </source>
</evidence>
<dbReference type="PANTHER" id="PTHR33248">
    <property type="entry name" value="ZINC ION-BINDING PROTEIN"/>
    <property type="match status" value="1"/>
</dbReference>
<proteinExistence type="predicted"/>
<keyword evidence="1" id="KW-0175">Coiled coil</keyword>
<feature type="coiled-coil region" evidence="1">
    <location>
        <begin position="132"/>
        <end position="173"/>
    </location>
</feature>
<dbReference type="Proteomes" id="UP000000768">
    <property type="component" value="Chromosome 10"/>
</dbReference>
<evidence type="ECO:0008006" key="4">
    <source>
        <dbReference type="Google" id="ProtNLM"/>
    </source>
</evidence>
<keyword evidence="3" id="KW-1185">Reference proteome</keyword>
<gene>
    <name evidence="2" type="ORF">SORBI_3010G148700</name>
</gene>
<reference evidence="3" key="2">
    <citation type="journal article" date="2018" name="Plant J.">
        <title>The Sorghum bicolor reference genome: improved assembly, gene annotations, a transcriptome atlas, and signatures of genome organization.</title>
        <authorList>
            <person name="McCormick R.F."/>
            <person name="Truong S.K."/>
            <person name="Sreedasyam A."/>
            <person name="Jenkins J."/>
            <person name="Shu S."/>
            <person name="Sims D."/>
            <person name="Kennedy M."/>
            <person name="Amirebrahimi M."/>
            <person name="Weers B.D."/>
            <person name="McKinley B."/>
            <person name="Mattison A."/>
            <person name="Morishige D.T."/>
            <person name="Grimwood J."/>
            <person name="Schmutz J."/>
            <person name="Mullet J.E."/>
        </authorList>
    </citation>
    <scope>NUCLEOTIDE SEQUENCE [LARGE SCALE GENOMIC DNA]</scope>
    <source>
        <strain evidence="3">cv. BTx623</strain>
    </source>
</reference>
<name>A0A1W0VT74_SORBI</name>
<protein>
    <recommendedName>
        <fullName evidence="4">Zinc finger GRF-type domain-containing protein</fullName>
    </recommendedName>
</protein>
<organism evidence="2 3">
    <name type="scientific">Sorghum bicolor</name>
    <name type="common">Sorghum</name>
    <name type="synonym">Sorghum vulgare</name>
    <dbReference type="NCBI Taxonomy" id="4558"/>
    <lineage>
        <taxon>Eukaryota</taxon>
        <taxon>Viridiplantae</taxon>
        <taxon>Streptophyta</taxon>
        <taxon>Embryophyta</taxon>
        <taxon>Tracheophyta</taxon>
        <taxon>Spermatophyta</taxon>
        <taxon>Magnoliopsida</taxon>
        <taxon>Liliopsida</taxon>
        <taxon>Poales</taxon>
        <taxon>Poaceae</taxon>
        <taxon>PACMAD clade</taxon>
        <taxon>Panicoideae</taxon>
        <taxon>Andropogonodae</taxon>
        <taxon>Andropogoneae</taxon>
        <taxon>Sorghinae</taxon>
        <taxon>Sorghum</taxon>
    </lineage>
</organism>
<dbReference type="EMBL" id="CM000769">
    <property type="protein sequence ID" value="OQU76460.1"/>
    <property type="molecule type" value="Genomic_DNA"/>
</dbReference>